<dbReference type="AlphaFoldDB" id="A0A2N0WI72"/>
<reference evidence="1 2" key="1">
    <citation type="submission" date="2017-12" db="EMBL/GenBank/DDBJ databases">
        <title>Draft Genome sequences of multiple microbial strains isolated from spacecraft associated surfaces.</title>
        <authorList>
            <person name="Seuylemezian A."/>
            <person name="Vaishampayan P."/>
            <person name="Venkateswaran K."/>
        </authorList>
    </citation>
    <scope>NUCLEOTIDE SEQUENCE [LARGE SCALE GENOMIC DNA]</scope>
    <source>
        <strain evidence="1 2">2P01AA</strain>
    </source>
</reference>
<evidence type="ECO:0000313" key="1">
    <source>
        <dbReference type="EMBL" id="PKF35389.1"/>
    </source>
</evidence>
<sequence length="283" mass="32430">MTIILTEWPKTMFITKELNAMIQLFQANVPSQAVQQQLSLEYVNLEATLLRGKVLRDFSKEKVAYIAQDEIVENDNNLAYLFAPFIIANLNQPVIYTTPATPAVLNILNQYYQAEKSVNLKIEDVIHSLKLYIDLVDDLKSEADFLFRCLVKALCRTDVFHIFLVTHLSIDLQQVQILADYFDVKIDVIDADRTASMLSDELINTRKLLFKNKDELHKNLCTLFSNLNAKLIAQIGQFSSAQAAHLIEDMFYSEHIFEKLSVYAEYMQTRIQNGASFKALSTM</sequence>
<protein>
    <submittedName>
        <fullName evidence="1">Uncharacterized protein</fullName>
    </submittedName>
</protein>
<dbReference type="EMBL" id="PISJ01000006">
    <property type="protein sequence ID" value="PKF35389.1"/>
    <property type="molecule type" value="Genomic_DNA"/>
</dbReference>
<gene>
    <name evidence="1" type="ORF">CW311_04955</name>
</gene>
<comment type="caution">
    <text evidence="1">The sequence shown here is derived from an EMBL/GenBank/DDBJ whole genome shotgun (WGS) entry which is preliminary data.</text>
</comment>
<evidence type="ECO:0000313" key="2">
    <source>
        <dbReference type="Proteomes" id="UP000233553"/>
    </source>
</evidence>
<organism evidence="1 2">
    <name type="scientific">Acinetobacter proteolyticus</name>
    <dbReference type="NCBI Taxonomy" id="1776741"/>
    <lineage>
        <taxon>Bacteria</taxon>
        <taxon>Pseudomonadati</taxon>
        <taxon>Pseudomonadota</taxon>
        <taxon>Gammaproteobacteria</taxon>
        <taxon>Moraxellales</taxon>
        <taxon>Moraxellaceae</taxon>
        <taxon>Acinetobacter</taxon>
    </lineage>
</organism>
<dbReference type="Proteomes" id="UP000233553">
    <property type="component" value="Unassembled WGS sequence"/>
</dbReference>
<name>A0A2N0WI72_9GAMM</name>
<accession>A0A2N0WI72</accession>
<proteinExistence type="predicted"/>